<feature type="compositionally biased region" description="Basic and acidic residues" evidence="1">
    <location>
        <begin position="330"/>
        <end position="343"/>
    </location>
</feature>
<organism evidence="3 4">
    <name type="scientific">Taphrina deformans (strain PYCC 5710 / ATCC 11124 / CBS 356.35 / IMI 108563 / JCM 9778 / NBRC 8474)</name>
    <name type="common">Peach leaf curl fungus</name>
    <name type="synonym">Lalaria deformans</name>
    <dbReference type="NCBI Taxonomy" id="1097556"/>
    <lineage>
        <taxon>Eukaryota</taxon>
        <taxon>Fungi</taxon>
        <taxon>Dikarya</taxon>
        <taxon>Ascomycota</taxon>
        <taxon>Taphrinomycotina</taxon>
        <taxon>Taphrinomycetes</taxon>
        <taxon>Taphrinales</taxon>
        <taxon>Taphrinaceae</taxon>
        <taxon>Taphrina</taxon>
    </lineage>
</organism>
<dbReference type="SMART" id="SM00594">
    <property type="entry name" value="UAS"/>
    <property type="match status" value="1"/>
</dbReference>
<dbReference type="InterPro" id="IPR036249">
    <property type="entry name" value="Thioredoxin-like_sf"/>
</dbReference>
<dbReference type="GO" id="GO:0043161">
    <property type="term" value="P:proteasome-mediated ubiquitin-dependent protein catabolic process"/>
    <property type="evidence" value="ECO:0007669"/>
    <property type="project" value="TreeGrafter"/>
</dbReference>
<keyword evidence="4" id="KW-1185">Reference proteome</keyword>
<dbReference type="OrthoDB" id="270602at2759"/>
<dbReference type="Pfam" id="PF13899">
    <property type="entry name" value="Thioredoxin_7"/>
    <property type="match status" value="1"/>
</dbReference>
<dbReference type="InterPro" id="IPR050730">
    <property type="entry name" value="UBX_domain-protein"/>
</dbReference>
<dbReference type="SUPFAM" id="SSF54236">
    <property type="entry name" value="Ubiquitin-like"/>
    <property type="match status" value="1"/>
</dbReference>
<evidence type="ECO:0000256" key="1">
    <source>
        <dbReference type="SAM" id="MobiDB-lite"/>
    </source>
</evidence>
<dbReference type="Pfam" id="PF14555">
    <property type="entry name" value="UBA_4"/>
    <property type="match status" value="1"/>
</dbReference>
<dbReference type="SUPFAM" id="SSF52833">
    <property type="entry name" value="Thioredoxin-like"/>
    <property type="match status" value="1"/>
</dbReference>
<evidence type="ECO:0000313" key="4">
    <source>
        <dbReference type="Proteomes" id="UP000013776"/>
    </source>
</evidence>
<dbReference type="InterPro" id="IPR001012">
    <property type="entry name" value="UBX_dom"/>
</dbReference>
<feature type="region of interest" description="Disordered" evidence="1">
    <location>
        <begin position="325"/>
        <end position="355"/>
    </location>
</feature>
<reference evidence="3 4" key="1">
    <citation type="journal article" date="2013" name="MBio">
        <title>Genome sequencing of the plant pathogen Taphrina deformans, the causal agent of peach leaf curl.</title>
        <authorList>
            <person name="Cisse O.H."/>
            <person name="Almeida J.M.G.C.F."/>
            <person name="Fonseca A."/>
            <person name="Kumar A.A."/>
            <person name="Salojaervi J."/>
            <person name="Overmyer K."/>
            <person name="Hauser P.M."/>
            <person name="Pagni M."/>
        </authorList>
    </citation>
    <scope>NUCLEOTIDE SEQUENCE [LARGE SCALE GENOMIC DNA]</scope>
    <source>
        <strain evidence="4">PYCC 5710 / ATCC 11124 / CBS 356.35 / IMI 108563 / JCM 9778 / NBRC 8474</strain>
    </source>
</reference>
<dbReference type="GO" id="GO:0005634">
    <property type="term" value="C:nucleus"/>
    <property type="evidence" value="ECO:0007669"/>
    <property type="project" value="TreeGrafter"/>
</dbReference>
<gene>
    <name evidence="3" type="ORF">TAPDE_002489</name>
</gene>
<dbReference type="Gene3D" id="3.10.20.90">
    <property type="entry name" value="Phosphatidylinositol 3-kinase Catalytic Subunit, Chain A, domain 1"/>
    <property type="match status" value="1"/>
</dbReference>
<dbReference type="Gene3D" id="3.40.30.10">
    <property type="entry name" value="Glutaredoxin"/>
    <property type="match status" value="1"/>
</dbReference>
<sequence>MDEETILNFCAVTNSEPKHAERYLAFSGGDLDTAVMMYFETGGQLPEDAPASRPGVSGGSDSPITFDSSPDEREPEDDEAMARRLAQEWSAQNPEVRAPIAPTRQVLQDSMSDSFDPYSLPQDLTNSFRPLSSMNGGGRPQNRGVFNQAVPSVWDGADEESARLFQPPFDIMSNIDLDTARNEARKATKWIMINLQDNSDFASQTLNRDLWKDKTVKALVKENFVFLQYTKDSDDGLQYTQFYPFEKYPHIAILDPRTGERVKMWSESLPPLEFLSEVSEFLDRFSLDESRQNPVQKKARPTPKALDAMSEEEQMNAAIMASVGGSMTPAKDESNNDDDHVEAGEDNSTSIETDDSPFAKIPAVLHDEPAQGATTTRIQLRMAAGRTVRRFNLDDPVQRIFEYVKAGVSEAAGKRFKIVFNRTNLIDKLPSTILDAGLKNASLVVEFED</sequence>
<protein>
    <submittedName>
        <fullName evidence="3">UBX domain-containing protein 2</fullName>
    </submittedName>
</protein>
<feature type="domain" description="UBX" evidence="2">
    <location>
        <begin position="371"/>
        <end position="446"/>
    </location>
</feature>
<feature type="region of interest" description="Disordered" evidence="1">
    <location>
        <begin position="44"/>
        <end position="82"/>
    </location>
</feature>
<comment type="caution">
    <text evidence="3">The sequence shown here is derived from an EMBL/GenBank/DDBJ whole genome shotgun (WGS) entry which is preliminary data.</text>
</comment>
<dbReference type="AlphaFoldDB" id="R4XAE4"/>
<evidence type="ECO:0000313" key="3">
    <source>
        <dbReference type="EMBL" id="CCG82477.1"/>
    </source>
</evidence>
<dbReference type="Pfam" id="PF00789">
    <property type="entry name" value="UBX"/>
    <property type="match status" value="1"/>
</dbReference>
<dbReference type="eggNOG" id="KOG1364">
    <property type="taxonomic scope" value="Eukaryota"/>
</dbReference>
<name>R4XAE4_TAPDE</name>
<dbReference type="VEuPathDB" id="FungiDB:TAPDE_002489"/>
<dbReference type="InterPro" id="IPR006577">
    <property type="entry name" value="UAS"/>
</dbReference>
<dbReference type="InterPro" id="IPR029071">
    <property type="entry name" value="Ubiquitin-like_domsf"/>
</dbReference>
<dbReference type="CDD" id="cd01767">
    <property type="entry name" value="UBX"/>
    <property type="match status" value="1"/>
</dbReference>
<dbReference type="Proteomes" id="UP000013776">
    <property type="component" value="Unassembled WGS sequence"/>
</dbReference>
<dbReference type="Gene3D" id="1.10.8.10">
    <property type="entry name" value="DNA helicase RuvA subunit, C-terminal domain"/>
    <property type="match status" value="1"/>
</dbReference>
<dbReference type="InterPro" id="IPR009060">
    <property type="entry name" value="UBA-like_sf"/>
</dbReference>
<dbReference type="STRING" id="1097556.R4XAE4"/>
<dbReference type="SUPFAM" id="SSF46934">
    <property type="entry name" value="UBA-like"/>
    <property type="match status" value="1"/>
</dbReference>
<dbReference type="CDD" id="cd02958">
    <property type="entry name" value="UAS"/>
    <property type="match status" value="1"/>
</dbReference>
<proteinExistence type="predicted"/>
<accession>R4XAE4</accession>
<dbReference type="PANTHER" id="PTHR23322">
    <property type="entry name" value="FAS-ASSOCIATED PROTEIN"/>
    <property type="match status" value="1"/>
</dbReference>
<evidence type="ECO:0000259" key="2">
    <source>
        <dbReference type="PROSITE" id="PS50033"/>
    </source>
</evidence>
<dbReference type="EMBL" id="CAHR02000086">
    <property type="protein sequence ID" value="CCG82477.1"/>
    <property type="molecule type" value="Genomic_DNA"/>
</dbReference>
<dbReference type="PANTHER" id="PTHR23322:SF6">
    <property type="entry name" value="UBX DOMAIN-CONTAINING PROTEIN 7"/>
    <property type="match status" value="1"/>
</dbReference>
<dbReference type="PROSITE" id="PS50033">
    <property type="entry name" value="UBX"/>
    <property type="match status" value="1"/>
</dbReference>
<dbReference type="GO" id="GO:0043130">
    <property type="term" value="F:ubiquitin binding"/>
    <property type="evidence" value="ECO:0007669"/>
    <property type="project" value="TreeGrafter"/>
</dbReference>